<feature type="transmembrane region" description="Helical" evidence="7">
    <location>
        <begin position="138"/>
        <end position="159"/>
    </location>
</feature>
<feature type="transmembrane region" description="Helical" evidence="7">
    <location>
        <begin position="196"/>
        <end position="217"/>
    </location>
</feature>
<dbReference type="NCBIfam" id="NF038013">
    <property type="entry name" value="AceTr_1"/>
    <property type="match status" value="1"/>
</dbReference>
<comment type="similarity">
    <text evidence="2">Belongs to the acetate uptake transporter (AceTr) (TC 2.A.96) family.</text>
</comment>
<sequence>MSATDDLSATDGMAPATSPPRAMRPGSDPYDPLADSRIGSEATVRTLANPAALGLAGFSLANLLLNLINAGFLGETAIPAVLPLALFCGGIAQLMAAIGEYQRGNTFGTTAFGSYGAFWLALWAFFAFRQSEFATATAANHALAMFLLCWAIWTVLVWVASFRTSLVLNLLFLDLIGVFAFQAAGLGFDNTSLVRIGGYLGILLSVIGFYAALEVVVNETFGRPLIPNRLLTPGPAR</sequence>
<keyword evidence="3 7" id="KW-0812">Transmembrane</keyword>
<evidence type="ECO:0000256" key="6">
    <source>
        <dbReference type="SAM" id="MobiDB-lite"/>
    </source>
</evidence>
<dbReference type="InterPro" id="IPR051633">
    <property type="entry name" value="AceTr"/>
</dbReference>
<feature type="transmembrane region" description="Helical" evidence="7">
    <location>
        <begin position="106"/>
        <end position="126"/>
    </location>
</feature>
<feature type="transmembrane region" description="Helical" evidence="7">
    <location>
        <begin position="47"/>
        <end position="68"/>
    </location>
</feature>
<evidence type="ECO:0000313" key="8">
    <source>
        <dbReference type="EMBL" id="MCD2196149.1"/>
    </source>
</evidence>
<keyword evidence="9" id="KW-1185">Reference proteome</keyword>
<feature type="transmembrane region" description="Helical" evidence="7">
    <location>
        <begin position="80"/>
        <end position="99"/>
    </location>
</feature>
<dbReference type="Pfam" id="PF01184">
    <property type="entry name" value="Gpr1_Fun34_YaaH"/>
    <property type="match status" value="1"/>
</dbReference>
<evidence type="ECO:0000256" key="5">
    <source>
        <dbReference type="ARBA" id="ARBA00023136"/>
    </source>
</evidence>
<evidence type="ECO:0000256" key="2">
    <source>
        <dbReference type="ARBA" id="ARBA00005587"/>
    </source>
</evidence>
<feature type="region of interest" description="Disordered" evidence="6">
    <location>
        <begin position="1"/>
        <end position="30"/>
    </location>
</feature>
<accession>A0ABS8PGM1</accession>
<evidence type="ECO:0000256" key="3">
    <source>
        <dbReference type="ARBA" id="ARBA00022692"/>
    </source>
</evidence>
<dbReference type="RefSeq" id="WP_230738003.1">
    <property type="nucleotide sequence ID" value="NZ_JAJNDB010000005.1"/>
</dbReference>
<evidence type="ECO:0000256" key="4">
    <source>
        <dbReference type="ARBA" id="ARBA00022989"/>
    </source>
</evidence>
<name>A0ABS8PGM1_9PSEU</name>
<dbReference type="EMBL" id="JAJNDB010000005">
    <property type="protein sequence ID" value="MCD2196149.1"/>
    <property type="molecule type" value="Genomic_DNA"/>
</dbReference>
<dbReference type="Proteomes" id="UP001199469">
    <property type="component" value="Unassembled WGS sequence"/>
</dbReference>
<evidence type="ECO:0000256" key="1">
    <source>
        <dbReference type="ARBA" id="ARBA00004141"/>
    </source>
</evidence>
<evidence type="ECO:0000256" key="7">
    <source>
        <dbReference type="SAM" id="Phobius"/>
    </source>
</evidence>
<reference evidence="8 9" key="1">
    <citation type="submission" date="2021-11" db="EMBL/GenBank/DDBJ databases">
        <title>Draft genome sequence of Actinomycetospora sp. SF1 isolated from the rhizosphere soil.</title>
        <authorList>
            <person name="Duangmal K."/>
            <person name="Chantavorakit T."/>
        </authorList>
    </citation>
    <scope>NUCLEOTIDE SEQUENCE [LARGE SCALE GENOMIC DNA]</scope>
    <source>
        <strain evidence="8 9">TBRC 5722</strain>
    </source>
</reference>
<dbReference type="PANTHER" id="PTHR31123:SF1">
    <property type="entry name" value="ACCUMULATION OF DYADS PROTEIN 2-RELATED"/>
    <property type="match status" value="1"/>
</dbReference>
<gene>
    <name evidence="8" type="ORF">LQ327_22510</name>
</gene>
<protein>
    <submittedName>
        <fullName evidence="8">Acetate uptake transporter</fullName>
    </submittedName>
</protein>
<proteinExistence type="inferred from homology"/>
<evidence type="ECO:0000313" key="9">
    <source>
        <dbReference type="Proteomes" id="UP001199469"/>
    </source>
</evidence>
<keyword evidence="4 7" id="KW-1133">Transmembrane helix</keyword>
<dbReference type="InterPro" id="IPR000791">
    <property type="entry name" value="Gpr1/Fun34/SatP-like"/>
</dbReference>
<dbReference type="PANTHER" id="PTHR31123">
    <property type="entry name" value="ACCUMULATION OF DYADS PROTEIN 2-RELATED"/>
    <property type="match status" value="1"/>
</dbReference>
<feature type="transmembrane region" description="Helical" evidence="7">
    <location>
        <begin position="166"/>
        <end position="184"/>
    </location>
</feature>
<keyword evidence="5 7" id="KW-0472">Membrane</keyword>
<comment type="caution">
    <text evidence="8">The sequence shown here is derived from an EMBL/GenBank/DDBJ whole genome shotgun (WGS) entry which is preliminary data.</text>
</comment>
<organism evidence="8 9">
    <name type="scientific">Actinomycetospora endophytica</name>
    <dbReference type="NCBI Taxonomy" id="2291215"/>
    <lineage>
        <taxon>Bacteria</taxon>
        <taxon>Bacillati</taxon>
        <taxon>Actinomycetota</taxon>
        <taxon>Actinomycetes</taxon>
        <taxon>Pseudonocardiales</taxon>
        <taxon>Pseudonocardiaceae</taxon>
        <taxon>Actinomycetospora</taxon>
    </lineage>
</organism>
<comment type="subcellular location">
    <subcellularLocation>
        <location evidence="1">Membrane</location>
        <topology evidence="1">Multi-pass membrane protein</topology>
    </subcellularLocation>
</comment>